<dbReference type="AlphaFoldDB" id="A0A388STD1"/>
<reference evidence="2 3" key="1">
    <citation type="submission" date="2018-07" db="EMBL/GenBank/DDBJ databases">
        <title>Whole Genome Shotgun Sequence of Streptomyces spongiicola strain 531S.</title>
        <authorList>
            <person name="Dohra H."/>
            <person name="Kodani S."/>
        </authorList>
    </citation>
    <scope>NUCLEOTIDE SEQUENCE [LARGE SCALE GENOMIC DNA]</scope>
    <source>
        <strain evidence="2 3">531S</strain>
    </source>
</reference>
<accession>A0A388STD1</accession>
<feature type="region of interest" description="Disordered" evidence="1">
    <location>
        <begin position="46"/>
        <end position="122"/>
    </location>
</feature>
<evidence type="ECO:0000313" key="2">
    <source>
        <dbReference type="EMBL" id="GBP99852.1"/>
    </source>
</evidence>
<sequence>MPAVPLPGGFVHRVGSSIGWTGPAATASACGLLGVRPRAPRPVFAHQAPLIGPPASAATRQAGPGRGGWSSGSAEGAPKGAERGGPGARGAAAAPPHRAGRQMASGLVPIIPAIRSGATARE</sequence>
<protein>
    <submittedName>
        <fullName evidence="2">Uncharacterized protein</fullName>
    </submittedName>
</protein>
<comment type="caution">
    <text evidence="2">The sequence shown here is derived from an EMBL/GenBank/DDBJ whole genome shotgun (WGS) entry which is preliminary data.</text>
</comment>
<name>A0A388STD1_9ACTN</name>
<evidence type="ECO:0000256" key="1">
    <source>
        <dbReference type="SAM" id="MobiDB-lite"/>
    </source>
</evidence>
<proteinExistence type="predicted"/>
<organism evidence="2 3">
    <name type="scientific">Streptomyces spongiicola</name>
    <dbReference type="NCBI Taxonomy" id="1690221"/>
    <lineage>
        <taxon>Bacteria</taxon>
        <taxon>Bacillati</taxon>
        <taxon>Actinomycetota</taxon>
        <taxon>Actinomycetes</taxon>
        <taxon>Kitasatosporales</taxon>
        <taxon>Streptomycetaceae</taxon>
        <taxon>Streptomyces</taxon>
    </lineage>
</organism>
<dbReference type="Proteomes" id="UP000265354">
    <property type="component" value="Unassembled WGS sequence"/>
</dbReference>
<dbReference type="EMBL" id="BGZL01000003">
    <property type="protein sequence ID" value="GBP99852.1"/>
    <property type="molecule type" value="Genomic_DNA"/>
</dbReference>
<evidence type="ECO:0000313" key="3">
    <source>
        <dbReference type="Proteomes" id="UP000265354"/>
    </source>
</evidence>
<gene>
    <name evidence="2" type="ORF">SSP531S_12530</name>
</gene>